<dbReference type="SUPFAM" id="SSF75304">
    <property type="entry name" value="Amidase signature (AS) enzymes"/>
    <property type="match status" value="1"/>
</dbReference>
<gene>
    <name evidence="5" type="ORF">DY251_08540</name>
</gene>
<proteinExistence type="inferred from homology"/>
<evidence type="ECO:0000259" key="4">
    <source>
        <dbReference type="Pfam" id="PF01425"/>
    </source>
</evidence>
<dbReference type="Proteomes" id="UP000262379">
    <property type="component" value="Unassembled WGS sequence"/>
</dbReference>
<evidence type="ECO:0000256" key="1">
    <source>
        <dbReference type="ARBA" id="ARBA00003871"/>
    </source>
</evidence>
<protein>
    <recommendedName>
        <fullName evidence="3">Indoleacetamide hydrolase</fullName>
    </recommendedName>
</protein>
<evidence type="ECO:0000313" key="6">
    <source>
        <dbReference type="Proteomes" id="UP000262379"/>
    </source>
</evidence>
<accession>A0A371XF48</accession>
<comment type="caution">
    <text evidence="5">The sequence shown here is derived from an EMBL/GenBank/DDBJ whole genome shotgun (WGS) entry which is preliminary data.</text>
</comment>
<feature type="domain" description="Amidase" evidence="4">
    <location>
        <begin position="5"/>
        <end position="401"/>
    </location>
</feature>
<dbReference type="InterPro" id="IPR036928">
    <property type="entry name" value="AS_sf"/>
</dbReference>
<evidence type="ECO:0000313" key="5">
    <source>
        <dbReference type="EMBL" id="RFC67644.1"/>
    </source>
</evidence>
<dbReference type="PANTHER" id="PTHR11895">
    <property type="entry name" value="TRANSAMIDASE"/>
    <property type="match status" value="1"/>
</dbReference>
<comment type="function">
    <text evidence="1">Hydrolyzes indole-3-acetamide (IAM) into indole-3-acetic acid (IAA).</text>
</comment>
<dbReference type="Gene3D" id="3.90.1300.10">
    <property type="entry name" value="Amidase signature (AS) domain"/>
    <property type="match status" value="1"/>
</dbReference>
<reference evidence="6" key="1">
    <citation type="submission" date="2018-08" db="EMBL/GenBank/DDBJ databases">
        <authorList>
            <person name="Im W.T."/>
        </authorList>
    </citation>
    <scope>NUCLEOTIDE SEQUENCE [LARGE SCALE GENOMIC DNA]</scope>
    <source>
        <strain evidence="6">LA-28</strain>
    </source>
</reference>
<dbReference type="InterPro" id="IPR023631">
    <property type="entry name" value="Amidase_dom"/>
</dbReference>
<dbReference type="InterPro" id="IPR020556">
    <property type="entry name" value="Amidase_CS"/>
</dbReference>
<dbReference type="PROSITE" id="PS00571">
    <property type="entry name" value="AMIDASES"/>
    <property type="match status" value="1"/>
</dbReference>
<dbReference type="InterPro" id="IPR000120">
    <property type="entry name" value="Amidase"/>
</dbReference>
<comment type="similarity">
    <text evidence="2">Belongs to the amidase family.</text>
</comment>
<keyword evidence="6" id="KW-1185">Reference proteome</keyword>
<organism evidence="5 6">
    <name type="scientific">Mesorhizobium denitrificans</name>
    <dbReference type="NCBI Taxonomy" id="2294114"/>
    <lineage>
        <taxon>Bacteria</taxon>
        <taxon>Pseudomonadati</taxon>
        <taxon>Pseudomonadota</taxon>
        <taxon>Alphaproteobacteria</taxon>
        <taxon>Hyphomicrobiales</taxon>
        <taxon>Phyllobacteriaceae</taxon>
        <taxon>Mesorhizobium</taxon>
    </lineage>
</organism>
<dbReference type="GO" id="GO:0003824">
    <property type="term" value="F:catalytic activity"/>
    <property type="evidence" value="ECO:0007669"/>
    <property type="project" value="InterPro"/>
</dbReference>
<dbReference type="Pfam" id="PF01425">
    <property type="entry name" value="Amidase"/>
    <property type="match status" value="1"/>
</dbReference>
<dbReference type="EMBL" id="QURN01000006">
    <property type="protein sequence ID" value="RFC67644.1"/>
    <property type="molecule type" value="Genomic_DNA"/>
</dbReference>
<dbReference type="PANTHER" id="PTHR11895:SF7">
    <property type="entry name" value="GLUTAMYL-TRNA(GLN) AMIDOTRANSFERASE SUBUNIT A, MITOCHONDRIAL"/>
    <property type="match status" value="1"/>
</dbReference>
<evidence type="ECO:0000256" key="3">
    <source>
        <dbReference type="ARBA" id="ARBA00021874"/>
    </source>
</evidence>
<evidence type="ECO:0000256" key="2">
    <source>
        <dbReference type="ARBA" id="ARBA00009199"/>
    </source>
</evidence>
<name>A0A371XF48_9HYPH</name>
<sequence>MAAEAKLKGTFGAVPFLLKDSGLASTQLASDVGSRLFAGLKAKIDSTLNTRFVADGFLSFARTTVPEFCMAPTTEAVQNGGPTLNPWDRTRSAGGSSGGAAAAVALGVVPIAHGSDGGGSIRIPASCCGVFGLKPSRGLIPYGPALGEGWRGLAVDGVLSRTVRDTAAALDGIAGMELGQPYAAPARPASYLRFIEGEFDRPLRIAKWTHSWNDIDVAPECLDAVAAAERHLLALGHEVIDAPLPPLKYDAFVDAIIDVMAASVTMTVNGYLRLVGPKHLPALLEPAILDAYRLGEAMQAETYALAINRFHSVARLMETYIAACDVILTPTLTQPPVKLGEISMDNDFRSFRRKAGRYTTFLAVINASGQPAANVPLHWTDGNLPIGVQLIGRFGAEATLLRLSSNLEGIAPWRDRRPPPS</sequence>
<dbReference type="AlphaFoldDB" id="A0A371XF48"/>